<evidence type="ECO:0000256" key="3">
    <source>
        <dbReference type="SAM" id="SignalP"/>
    </source>
</evidence>
<feature type="region of interest" description="Disordered" evidence="1">
    <location>
        <begin position="42"/>
        <end position="158"/>
    </location>
</feature>
<evidence type="ECO:0000256" key="2">
    <source>
        <dbReference type="SAM" id="Phobius"/>
    </source>
</evidence>
<evidence type="ECO:0000313" key="6">
    <source>
        <dbReference type="Proteomes" id="UP000324748"/>
    </source>
</evidence>
<reference evidence="6 7" key="1">
    <citation type="submission" date="2019-05" db="EMBL/GenBank/DDBJ databases">
        <title>Emergence of the Ug99 lineage of the wheat stem rust pathogen through somatic hybridization.</title>
        <authorList>
            <person name="Li F."/>
            <person name="Upadhyaya N.M."/>
            <person name="Sperschneider J."/>
            <person name="Matny O."/>
            <person name="Nguyen-Phuc H."/>
            <person name="Mago R."/>
            <person name="Raley C."/>
            <person name="Miller M.E."/>
            <person name="Silverstein K.A.T."/>
            <person name="Henningsen E."/>
            <person name="Hirsch C.D."/>
            <person name="Visser B."/>
            <person name="Pretorius Z.A."/>
            <person name="Steffenson B.J."/>
            <person name="Schwessinger B."/>
            <person name="Dodds P.N."/>
            <person name="Figueroa M."/>
        </authorList>
    </citation>
    <scope>NUCLEOTIDE SEQUENCE [LARGE SCALE GENOMIC DNA]</scope>
    <source>
        <strain evidence="5">21-0</strain>
        <strain evidence="4 7">Ug99</strain>
    </source>
</reference>
<comment type="caution">
    <text evidence="5">The sequence shown here is derived from an EMBL/GenBank/DDBJ whole genome shotgun (WGS) entry which is preliminary data.</text>
</comment>
<proteinExistence type="predicted"/>
<keyword evidence="2" id="KW-0472">Membrane</keyword>
<evidence type="ECO:0000313" key="7">
    <source>
        <dbReference type="Proteomes" id="UP000325313"/>
    </source>
</evidence>
<evidence type="ECO:0000313" key="5">
    <source>
        <dbReference type="EMBL" id="KAA1099557.1"/>
    </source>
</evidence>
<feature type="signal peptide" evidence="3">
    <location>
        <begin position="1"/>
        <end position="22"/>
    </location>
</feature>
<sequence>MLTAHLPSLFLLLSTIIGQSSAGNSEPYDLVNGLNEADNLSDSEAEATVSSAYSPLPRSGKVPDGFQGFYDEDDPIFQRQKKNLSPDGTANRVMGQTSRSSFEGKTKTQSDTEDMTNEASSHHNLAQYHDGRPAETARSYGIGSEETSSSNDPTYLPRYYNHEAHSYSGDEFEKENELKDDGSKNIDYARGYGKGYDSSEEAHREVSPINYDSDEYHSRRFIGYQLTLAEKCLPRNQKPPSDLLWILVLAFVLKMLSWYYYSH</sequence>
<evidence type="ECO:0000313" key="4">
    <source>
        <dbReference type="EMBL" id="KAA1091925.1"/>
    </source>
</evidence>
<accession>A0A5B0PD83</accession>
<feature type="transmembrane region" description="Helical" evidence="2">
    <location>
        <begin position="243"/>
        <end position="261"/>
    </location>
</feature>
<gene>
    <name evidence="5" type="ORF">PGT21_011649</name>
    <name evidence="4" type="ORF">PGTUg99_014582</name>
</gene>
<organism evidence="5 6">
    <name type="scientific">Puccinia graminis f. sp. tritici</name>
    <dbReference type="NCBI Taxonomy" id="56615"/>
    <lineage>
        <taxon>Eukaryota</taxon>
        <taxon>Fungi</taxon>
        <taxon>Dikarya</taxon>
        <taxon>Basidiomycota</taxon>
        <taxon>Pucciniomycotina</taxon>
        <taxon>Pucciniomycetes</taxon>
        <taxon>Pucciniales</taxon>
        <taxon>Pucciniaceae</taxon>
        <taxon>Puccinia</taxon>
    </lineage>
</organism>
<dbReference type="EMBL" id="VSWC01000054">
    <property type="protein sequence ID" value="KAA1099557.1"/>
    <property type="molecule type" value="Genomic_DNA"/>
</dbReference>
<evidence type="ECO:0000256" key="1">
    <source>
        <dbReference type="SAM" id="MobiDB-lite"/>
    </source>
</evidence>
<dbReference type="Proteomes" id="UP000324748">
    <property type="component" value="Unassembled WGS sequence"/>
</dbReference>
<keyword evidence="3" id="KW-0732">Signal</keyword>
<dbReference type="EMBL" id="VDEP01000380">
    <property type="protein sequence ID" value="KAA1091925.1"/>
    <property type="molecule type" value="Genomic_DNA"/>
</dbReference>
<name>A0A5B0PD83_PUCGR</name>
<dbReference type="AlphaFoldDB" id="A0A5B0PD83"/>
<dbReference type="Proteomes" id="UP000325313">
    <property type="component" value="Unassembled WGS sequence"/>
</dbReference>
<feature type="chain" id="PRO_5036366428" evidence="3">
    <location>
        <begin position="23"/>
        <end position="263"/>
    </location>
</feature>
<keyword evidence="6" id="KW-1185">Reference proteome</keyword>
<keyword evidence="2" id="KW-1133">Transmembrane helix</keyword>
<keyword evidence="2" id="KW-0812">Transmembrane</keyword>
<protein>
    <submittedName>
        <fullName evidence="5">Uncharacterized protein</fullName>
    </submittedName>
</protein>